<gene>
    <name evidence="2" type="ORF">BSTOLATCC_MIC65133</name>
</gene>
<keyword evidence="1" id="KW-0472">Membrane</keyword>
<sequence length="155" mass="17820">MVKTITQIVLIVLNKTVKRAEAATHSFLFLLVLLLYVIFIFRDKPYNYPRFSWWHGMSIVGVIWLSSISTMSILLNNSGFPWISLVVAGWTIILIIGFYVQKKKYPSLLYKKKGKDTGTLFKFAFQVGRKSKVSAHVLNNMEKWTKVEPSSIKDS</sequence>
<feature type="transmembrane region" description="Helical" evidence="1">
    <location>
        <begin position="80"/>
        <end position="100"/>
    </location>
</feature>
<keyword evidence="1" id="KW-1133">Transmembrane helix</keyword>
<keyword evidence="1" id="KW-0812">Transmembrane</keyword>
<keyword evidence="3" id="KW-1185">Reference proteome</keyword>
<dbReference type="EMBL" id="CAJZBQ010000063">
    <property type="protein sequence ID" value="CAG9335813.1"/>
    <property type="molecule type" value="Genomic_DNA"/>
</dbReference>
<dbReference type="Proteomes" id="UP001162131">
    <property type="component" value="Unassembled WGS sequence"/>
</dbReference>
<comment type="caution">
    <text evidence="2">The sequence shown here is derived from an EMBL/GenBank/DDBJ whole genome shotgun (WGS) entry which is preliminary data.</text>
</comment>
<organism evidence="2 3">
    <name type="scientific">Blepharisma stoltei</name>
    <dbReference type="NCBI Taxonomy" id="1481888"/>
    <lineage>
        <taxon>Eukaryota</taxon>
        <taxon>Sar</taxon>
        <taxon>Alveolata</taxon>
        <taxon>Ciliophora</taxon>
        <taxon>Postciliodesmatophora</taxon>
        <taxon>Heterotrichea</taxon>
        <taxon>Heterotrichida</taxon>
        <taxon>Blepharismidae</taxon>
        <taxon>Blepharisma</taxon>
    </lineage>
</organism>
<reference evidence="2" key="1">
    <citation type="submission" date="2021-09" db="EMBL/GenBank/DDBJ databases">
        <authorList>
            <consortium name="AG Swart"/>
            <person name="Singh M."/>
            <person name="Singh A."/>
            <person name="Seah K."/>
            <person name="Emmerich C."/>
        </authorList>
    </citation>
    <scope>NUCLEOTIDE SEQUENCE</scope>
    <source>
        <strain evidence="2">ATCC30299</strain>
    </source>
</reference>
<feature type="transmembrane region" description="Helical" evidence="1">
    <location>
        <begin position="22"/>
        <end position="41"/>
    </location>
</feature>
<dbReference type="AlphaFoldDB" id="A0AAU9KBE8"/>
<accession>A0AAU9KBE8</accession>
<feature type="transmembrane region" description="Helical" evidence="1">
    <location>
        <begin position="53"/>
        <end position="74"/>
    </location>
</feature>
<name>A0AAU9KBE8_9CILI</name>
<evidence type="ECO:0000313" key="2">
    <source>
        <dbReference type="EMBL" id="CAG9335813.1"/>
    </source>
</evidence>
<evidence type="ECO:0000256" key="1">
    <source>
        <dbReference type="SAM" id="Phobius"/>
    </source>
</evidence>
<evidence type="ECO:0000313" key="3">
    <source>
        <dbReference type="Proteomes" id="UP001162131"/>
    </source>
</evidence>
<protein>
    <submittedName>
        <fullName evidence="2">Uncharacterized protein</fullName>
    </submittedName>
</protein>
<proteinExistence type="predicted"/>